<dbReference type="InterPro" id="IPR036759">
    <property type="entry name" value="TPK_catalytic_sf"/>
</dbReference>
<evidence type="ECO:0000256" key="4">
    <source>
        <dbReference type="ARBA" id="ARBA00022840"/>
    </source>
</evidence>
<keyword evidence="8" id="KW-1185">Reference proteome</keyword>
<dbReference type="InterPro" id="IPR053149">
    <property type="entry name" value="TPK"/>
</dbReference>
<accession>A0A419SGN9</accession>
<dbReference type="Pfam" id="PF04263">
    <property type="entry name" value="TPK_catalytic"/>
    <property type="match status" value="1"/>
</dbReference>
<dbReference type="Proteomes" id="UP000284219">
    <property type="component" value="Unassembled WGS sequence"/>
</dbReference>
<protein>
    <recommendedName>
        <fullName evidence="5">Thiamine diphosphokinase</fullName>
        <ecNumber evidence="5">2.7.6.2</ecNumber>
    </recommendedName>
</protein>
<dbReference type="GO" id="GO:0006772">
    <property type="term" value="P:thiamine metabolic process"/>
    <property type="evidence" value="ECO:0007669"/>
    <property type="project" value="UniProtKB-UniRule"/>
</dbReference>
<dbReference type="SUPFAM" id="SSF63999">
    <property type="entry name" value="Thiamin pyrophosphokinase, catalytic domain"/>
    <property type="match status" value="1"/>
</dbReference>
<evidence type="ECO:0000259" key="6">
    <source>
        <dbReference type="SMART" id="SM00983"/>
    </source>
</evidence>
<dbReference type="Gene3D" id="3.40.50.10240">
    <property type="entry name" value="Thiamin pyrophosphokinase, catalytic domain"/>
    <property type="match status" value="1"/>
</dbReference>
<dbReference type="PANTHER" id="PTHR41299">
    <property type="entry name" value="THIAMINE PYROPHOSPHOKINASE"/>
    <property type="match status" value="1"/>
</dbReference>
<dbReference type="InterPro" id="IPR007371">
    <property type="entry name" value="TPK_catalytic"/>
</dbReference>
<dbReference type="GO" id="GO:0016301">
    <property type="term" value="F:kinase activity"/>
    <property type="evidence" value="ECO:0007669"/>
    <property type="project" value="UniProtKB-KW"/>
</dbReference>
<keyword evidence="2" id="KW-0547">Nucleotide-binding</keyword>
<dbReference type="GO" id="GO:0004788">
    <property type="term" value="F:thiamine diphosphokinase activity"/>
    <property type="evidence" value="ECO:0007669"/>
    <property type="project" value="UniProtKB-UniRule"/>
</dbReference>
<dbReference type="GO" id="GO:0005524">
    <property type="term" value="F:ATP binding"/>
    <property type="evidence" value="ECO:0007669"/>
    <property type="project" value="UniProtKB-KW"/>
</dbReference>
<keyword evidence="1" id="KW-0808">Transferase</keyword>
<sequence>MNNKRILIFTGGNLGPAAFEEIQEDDVLVGVDRGALHLIRKQIYPHICLGDFDSVTEAESAEIEQNCQQFISCDPIMKDLTDTEMAFNWAIEQRPRDIWVMGGVGTRFDHSLANAHLLMKGLRAGITCCIRDEHNEIRLVDKHLTVKRGMFTHISLLPLSLEVSGISLNGFRYPLEDATISIGDTLGISNTLEADFGEVKVESGYLLVIQSRD</sequence>
<dbReference type="PANTHER" id="PTHR41299:SF1">
    <property type="entry name" value="THIAMINE PYROPHOSPHOKINASE"/>
    <property type="match status" value="1"/>
</dbReference>
<dbReference type="GO" id="GO:0030975">
    <property type="term" value="F:thiamine binding"/>
    <property type="evidence" value="ECO:0007669"/>
    <property type="project" value="InterPro"/>
</dbReference>
<evidence type="ECO:0000313" key="8">
    <source>
        <dbReference type="Proteomes" id="UP000284219"/>
    </source>
</evidence>
<keyword evidence="4" id="KW-0067">ATP-binding</keyword>
<evidence type="ECO:0000256" key="5">
    <source>
        <dbReference type="NCBIfam" id="TIGR01378"/>
    </source>
</evidence>
<dbReference type="GO" id="GO:0009229">
    <property type="term" value="P:thiamine diphosphate biosynthetic process"/>
    <property type="evidence" value="ECO:0007669"/>
    <property type="project" value="InterPro"/>
</dbReference>
<keyword evidence="3 7" id="KW-0418">Kinase</keyword>
<dbReference type="RefSeq" id="WP_120190453.1">
    <property type="nucleotide sequence ID" value="NZ_MCHY01000009.1"/>
</dbReference>
<dbReference type="SMART" id="SM00983">
    <property type="entry name" value="TPK_B1_binding"/>
    <property type="match status" value="1"/>
</dbReference>
<evidence type="ECO:0000313" key="7">
    <source>
        <dbReference type="EMBL" id="RKD22962.1"/>
    </source>
</evidence>
<evidence type="ECO:0000256" key="1">
    <source>
        <dbReference type="ARBA" id="ARBA00022679"/>
    </source>
</evidence>
<dbReference type="InterPro" id="IPR007373">
    <property type="entry name" value="Thiamin_PyroPKinase_B1-bd"/>
</dbReference>
<dbReference type="InterPro" id="IPR036371">
    <property type="entry name" value="TPK_B1-bd_sf"/>
</dbReference>
<feature type="domain" description="Thiamin pyrophosphokinase thiamin-binding" evidence="6">
    <location>
        <begin position="141"/>
        <end position="207"/>
    </location>
</feature>
<dbReference type="OrthoDB" id="9804377at2"/>
<dbReference type="InterPro" id="IPR006282">
    <property type="entry name" value="Thi_PPkinase"/>
</dbReference>
<name>A0A419SGN9_9BACL</name>
<dbReference type="Pfam" id="PF04265">
    <property type="entry name" value="TPK_B1_binding"/>
    <property type="match status" value="1"/>
</dbReference>
<gene>
    <name evidence="7" type="ORF">BEP19_12080</name>
</gene>
<dbReference type="EMBL" id="MCHY01000009">
    <property type="protein sequence ID" value="RKD22962.1"/>
    <property type="molecule type" value="Genomic_DNA"/>
</dbReference>
<comment type="caution">
    <text evidence="7">The sequence shown here is derived from an EMBL/GenBank/DDBJ whole genome shotgun (WGS) entry which is preliminary data.</text>
</comment>
<dbReference type="CDD" id="cd07995">
    <property type="entry name" value="TPK"/>
    <property type="match status" value="1"/>
</dbReference>
<proteinExistence type="predicted"/>
<dbReference type="NCBIfam" id="TIGR01378">
    <property type="entry name" value="thi_PPkinase"/>
    <property type="match status" value="1"/>
</dbReference>
<organism evidence="7 8">
    <name type="scientific">Ammoniphilus oxalaticus</name>
    <dbReference type="NCBI Taxonomy" id="66863"/>
    <lineage>
        <taxon>Bacteria</taxon>
        <taxon>Bacillati</taxon>
        <taxon>Bacillota</taxon>
        <taxon>Bacilli</taxon>
        <taxon>Bacillales</taxon>
        <taxon>Paenibacillaceae</taxon>
        <taxon>Aneurinibacillus group</taxon>
        <taxon>Ammoniphilus</taxon>
    </lineage>
</organism>
<reference evidence="7 8" key="1">
    <citation type="submission" date="2016-08" db="EMBL/GenBank/DDBJ databases">
        <title>Novel Firmicute Genomes.</title>
        <authorList>
            <person name="Poppleton D.I."/>
            <person name="Gribaldo S."/>
        </authorList>
    </citation>
    <scope>NUCLEOTIDE SEQUENCE [LARGE SCALE GENOMIC DNA]</scope>
    <source>
        <strain evidence="7 8">RAOx-1</strain>
    </source>
</reference>
<dbReference type="SUPFAM" id="SSF63862">
    <property type="entry name" value="Thiamin pyrophosphokinase, substrate-binding domain"/>
    <property type="match status" value="1"/>
</dbReference>
<dbReference type="AlphaFoldDB" id="A0A419SGN9"/>
<evidence type="ECO:0000256" key="2">
    <source>
        <dbReference type="ARBA" id="ARBA00022741"/>
    </source>
</evidence>
<evidence type="ECO:0000256" key="3">
    <source>
        <dbReference type="ARBA" id="ARBA00022777"/>
    </source>
</evidence>
<dbReference type="EC" id="2.7.6.2" evidence="5"/>